<evidence type="ECO:0000256" key="1">
    <source>
        <dbReference type="PROSITE-ProRule" id="PRU01122"/>
    </source>
</evidence>
<dbReference type="AlphaFoldDB" id="A0A0V9UMN5"/>
<dbReference type="EC" id="3.4.21.53" evidence="1"/>
<dbReference type="PROSITE" id="PS51786">
    <property type="entry name" value="LON_PROTEOLYTIC"/>
    <property type="match status" value="1"/>
</dbReference>
<dbReference type="RefSeq" id="WP_060651377.1">
    <property type="nucleotide sequence ID" value="NZ_AZXY01000003.1"/>
</dbReference>
<protein>
    <recommendedName>
        <fullName evidence="1">endopeptidase La</fullName>
        <ecNumber evidence="1">3.4.21.53</ecNumber>
    </recommendedName>
</protein>
<comment type="caution">
    <text evidence="3">The sequence shown here is derived from an EMBL/GenBank/DDBJ whole genome shotgun (WGS) entry which is preliminary data.</text>
</comment>
<dbReference type="InterPro" id="IPR027065">
    <property type="entry name" value="Lon_Prtase"/>
</dbReference>
<dbReference type="SUPFAM" id="SSF50156">
    <property type="entry name" value="PDZ domain-like"/>
    <property type="match status" value="1"/>
</dbReference>
<evidence type="ECO:0000313" key="3">
    <source>
        <dbReference type="EMBL" id="KSZ59258.1"/>
    </source>
</evidence>
<evidence type="ECO:0000259" key="2">
    <source>
        <dbReference type="PROSITE" id="PS51786"/>
    </source>
</evidence>
<sequence>MNRRYVLPLALVLPILVIVVVAFNVRAPYVALGPGPVFDTLGEIEGTPVVALEGIEADETEGSLFMTTVGVTDNLTLAQTFTAWISGRYGVAPREQVYPPDRSKDEVQAVDQAQFAQSERSAELAALHYLDLPVTLRIAEVGQDAPASGLLEAGDRIVAVGGEEMRTAGQVQRAVGDVPPGESVGITVLRGDVEESFDVPVGPRPGDPDKGFLGIATEEVPEVPFEVTFNLADIGGPSAGLMFSLAVVDKLSPGLLNGGLDVAGTGTIDSDGMVGPIGGITHKLTAASEDGATVFLVPAENCAEAQSGAPEGVQLVKVETLEGAIDALAAIADGRDAPACS</sequence>
<dbReference type="InterPro" id="IPR014721">
    <property type="entry name" value="Ribsml_uS5_D2-typ_fold_subgr"/>
</dbReference>
<dbReference type="EMBL" id="AZXY01000003">
    <property type="protein sequence ID" value="KSZ59258.1"/>
    <property type="molecule type" value="Genomic_DNA"/>
</dbReference>
<dbReference type="SUPFAM" id="SSF54211">
    <property type="entry name" value="Ribosomal protein S5 domain 2-like"/>
    <property type="match status" value="1"/>
</dbReference>
<keyword evidence="1" id="KW-0645">Protease</keyword>
<feature type="domain" description="Lon proteolytic" evidence="2">
    <location>
        <begin position="233"/>
        <end position="331"/>
    </location>
</feature>
<gene>
    <name evidence="3" type="ORF">Z045_07890</name>
</gene>
<feature type="active site" evidence="1">
    <location>
        <position position="283"/>
    </location>
</feature>
<dbReference type="InterPro" id="IPR001478">
    <property type="entry name" value="PDZ"/>
</dbReference>
<keyword evidence="1" id="KW-0720">Serine protease</keyword>
<evidence type="ECO:0000313" key="4">
    <source>
        <dbReference type="Proteomes" id="UP000053060"/>
    </source>
</evidence>
<dbReference type="PATRIC" id="fig|1441730.3.peg.1652"/>
<dbReference type="InterPro" id="IPR036034">
    <property type="entry name" value="PDZ_sf"/>
</dbReference>
<keyword evidence="1" id="KW-0378">Hydrolase</keyword>
<reference evidence="3 4" key="2">
    <citation type="journal article" date="2016" name="Genome Announc.">
        <title>Draft Genome Sequence of a Versatile Hydrocarbon-Degrading Bacterium, Rhodococcus pyridinivorans Strain KG-16, Collected from Oil Fields in India.</title>
        <authorList>
            <person name="Aggarwal R.K."/>
            <person name="Dawar C."/>
            <person name="Phanindranath R."/>
            <person name="Mutnuri L."/>
            <person name="Dayal A.M."/>
        </authorList>
    </citation>
    <scope>NUCLEOTIDE SEQUENCE [LARGE SCALE GENOMIC DNA]</scope>
    <source>
        <strain evidence="3 4">KG-16</strain>
    </source>
</reference>
<dbReference type="GO" id="GO:0030163">
    <property type="term" value="P:protein catabolic process"/>
    <property type="evidence" value="ECO:0007669"/>
    <property type="project" value="InterPro"/>
</dbReference>
<dbReference type="GO" id="GO:0006508">
    <property type="term" value="P:proteolysis"/>
    <property type="evidence" value="ECO:0007669"/>
    <property type="project" value="UniProtKB-KW"/>
</dbReference>
<dbReference type="Pfam" id="PF05362">
    <property type="entry name" value="Lon_C"/>
    <property type="match status" value="1"/>
</dbReference>
<dbReference type="GO" id="GO:0005524">
    <property type="term" value="F:ATP binding"/>
    <property type="evidence" value="ECO:0007669"/>
    <property type="project" value="InterPro"/>
</dbReference>
<comment type="similarity">
    <text evidence="1">Belongs to the peptidase S16 family.</text>
</comment>
<dbReference type="Gene3D" id="3.30.230.10">
    <property type="match status" value="1"/>
</dbReference>
<comment type="catalytic activity">
    <reaction evidence="1">
        <text>Hydrolysis of proteins in presence of ATP.</text>
        <dbReference type="EC" id="3.4.21.53"/>
    </reaction>
</comment>
<dbReference type="GO" id="GO:0004252">
    <property type="term" value="F:serine-type endopeptidase activity"/>
    <property type="evidence" value="ECO:0007669"/>
    <property type="project" value="UniProtKB-UniRule"/>
</dbReference>
<dbReference type="InterPro" id="IPR008269">
    <property type="entry name" value="Lon_proteolytic"/>
</dbReference>
<feature type="active site" evidence="1">
    <location>
        <position position="238"/>
    </location>
</feature>
<dbReference type="Proteomes" id="UP000053060">
    <property type="component" value="Unassembled WGS sequence"/>
</dbReference>
<dbReference type="InterPro" id="IPR020568">
    <property type="entry name" value="Ribosomal_Su5_D2-typ_SF"/>
</dbReference>
<proteinExistence type="inferred from homology"/>
<reference evidence="4" key="1">
    <citation type="submission" date="2015-01" db="EMBL/GenBank/DDBJ databases">
        <title>Draft genome sequence of Rhodococcus pyridinivorans strain KG-16, a hydrocarbon-degrading bacterium.</title>
        <authorList>
            <person name="Aggarwal R.K."/>
            <person name="Dawar C."/>
        </authorList>
    </citation>
    <scope>NUCLEOTIDE SEQUENCE [LARGE SCALE GENOMIC DNA]</scope>
    <source>
        <strain evidence="4">KG-16</strain>
    </source>
</reference>
<accession>A0A0V9UMN5</accession>
<organism evidence="3 4">
    <name type="scientific">Rhodococcus pyridinivorans KG-16</name>
    <dbReference type="NCBI Taxonomy" id="1441730"/>
    <lineage>
        <taxon>Bacteria</taxon>
        <taxon>Bacillati</taxon>
        <taxon>Actinomycetota</taxon>
        <taxon>Actinomycetes</taxon>
        <taxon>Mycobacteriales</taxon>
        <taxon>Nocardiaceae</taxon>
        <taxon>Rhodococcus</taxon>
    </lineage>
</organism>
<dbReference type="Gene3D" id="2.30.42.10">
    <property type="match status" value="1"/>
</dbReference>
<name>A0A0V9UMN5_9NOCA</name>
<dbReference type="Pfam" id="PF13180">
    <property type="entry name" value="PDZ_2"/>
    <property type="match status" value="1"/>
</dbReference>
<dbReference type="GO" id="GO:0004176">
    <property type="term" value="F:ATP-dependent peptidase activity"/>
    <property type="evidence" value="ECO:0007669"/>
    <property type="project" value="UniProtKB-UniRule"/>
</dbReference>
<dbReference type="PANTHER" id="PTHR10046">
    <property type="entry name" value="ATP DEPENDENT LON PROTEASE FAMILY MEMBER"/>
    <property type="match status" value="1"/>
</dbReference>